<organism evidence="7">
    <name type="scientific">marine sediment metagenome</name>
    <dbReference type="NCBI Taxonomy" id="412755"/>
    <lineage>
        <taxon>unclassified sequences</taxon>
        <taxon>metagenomes</taxon>
        <taxon>ecological metagenomes</taxon>
    </lineage>
</organism>
<dbReference type="PRINTS" id="PR00505">
    <property type="entry name" value="D12N6MTFRASE"/>
</dbReference>
<dbReference type="Gene3D" id="1.10.1020.10">
    <property type="entry name" value="Adenine-specific Methyltransferase, Domain 2"/>
    <property type="match status" value="1"/>
</dbReference>
<dbReference type="AlphaFoldDB" id="X1LX33"/>
<reference evidence="7" key="1">
    <citation type="journal article" date="2014" name="Front. Microbiol.">
        <title>High frequency of phylogenetically diverse reductive dehalogenase-homologous genes in deep subseafloor sedimentary metagenomes.</title>
        <authorList>
            <person name="Kawai M."/>
            <person name="Futagami T."/>
            <person name="Toyoda A."/>
            <person name="Takaki Y."/>
            <person name="Nishi S."/>
            <person name="Hori S."/>
            <person name="Arai W."/>
            <person name="Tsubouchi T."/>
            <person name="Morono Y."/>
            <person name="Uchiyama I."/>
            <person name="Ito T."/>
            <person name="Fujiyama A."/>
            <person name="Inagaki F."/>
            <person name="Takami H."/>
        </authorList>
    </citation>
    <scope>NUCLEOTIDE SEQUENCE</scope>
    <source>
        <strain evidence="7">Expedition CK06-06</strain>
    </source>
</reference>
<evidence type="ECO:0000256" key="3">
    <source>
        <dbReference type="ARBA" id="ARBA00022603"/>
    </source>
</evidence>
<evidence type="ECO:0000256" key="2">
    <source>
        <dbReference type="ARBA" id="ARBA00011900"/>
    </source>
</evidence>
<feature type="non-terminal residue" evidence="7">
    <location>
        <position position="338"/>
    </location>
</feature>
<dbReference type="InterPro" id="IPR002052">
    <property type="entry name" value="DNA_methylase_N6_adenine_CS"/>
</dbReference>
<gene>
    <name evidence="7" type="ORF">S06H3_12820</name>
</gene>
<dbReference type="InterPro" id="IPR023095">
    <property type="entry name" value="Ade_MeTrfase_dom_2"/>
</dbReference>
<dbReference type="EC" id="2.1.1.72" evidence="2"/>
<comment type="similarity">
    <text evidence="1">Belongs to the N(4)/N(6)-methyltransferase family.</text>
</comment>
<keyword evidence="4" id="KW-0808">Transferase</keyword>
<dbReference type="EMBL" id="BARV01006259">
    <property type="protein sequence ID" value="GAI10366.1"/>
    <property type="molecule type" value="Genomic_DNA"/>
</dbReference>
<dbReference type="GO" id="GO:0032259">
    <property type="term" value="P:methylation"/>
    <property type="evidence" value="ECO:0007669"/>
    <property type="project" value="UniProtKB-KW"/>
</dbReference>
<comment type="catalytic activity">
    <reaction evidence="6">
        <text>a 2'-deoxyadenosine in DNA + S-adenosyl-L-methionine = an N(6)-methyl-2'-deoxyadenosine in DNA + S-adenosyl-L-homocysteine + H(+)</text>
        <dbReference type="Rhea" id="RHEA:15197"/>
        <dbReference type="Rhea" id="RHEA-COMP:12418"/>
        <dbReference type="Rhea" id="RHEA-COMP:12419"/>
        <dbReference type="ChEBI" id="CHEBI:15378"/>
        <dbReference type="ChEBI" id="CHEBI:57856"/>
        <dbReference type="ChEBI" id="CHEBI:59789"/>
        <dbReference type="ChEBI" id="CHEBI:90615"/>
        <dbReference type="ChEBI" id="CHEBI:90616"/>
        <dbReference type="EC" id="2.1.1.72"/>
    </reaction>
</comment>
<dbReference type="Gene3D" id="3.40.50.150">
    <property type="entry name" value="Vaccinia Virus protein VP39"/>
    <property type="match status" value="1"/>
</dbReference>
<keyword evidence="3" id="KW-0489">Methyltransferase</keyword>
<name>X1LX33_9ZZZZ</name>
<sequence length="338" mass="37930">MPYSSIKDAPKALVTAGLTLSQINIWAKFYDAAKASGGAISPAAVAWTQFKRKYKKVGKKWFKRAKKLARAPVEKIIFTHWGTAAIKLKPEKLARKISELSEKHCPDIPVEIAIDNLKIGPPKKGERKPGERVFIEEYALSNYLGSKRAYVKEIFKYVPSEAKTLFDPMMGVCHVLIEAARRGIQIIGNDLSPLAYLYSMGIFQGSKLDEEDIEKLKNSPPVAGWLSKSGLMRPKRKESKRLLDGLIINTGKNFSGGKRRAALAAVSLLVQHYFRGFQAFISEEEPYSRHQIQKDLDTAIKEVNELIEAVGGRGKIFHRDILKEKIPASDIIYFDPPF</sequence>
<dbReference type="Pfam" id="PF02086">
    <property type="entry name" value="MethyltransfD12"/>
    <property type="match status" value="1"/>
</dbReference>
<proteinExistence type="inferred from homology"/>
<dbReference type="InterPro" id="IPR029063">
    <property type="entry name" value="SAM-dependent_MTases_sf"/>
</dbReference>
<evidence type="ECO:0000313" key="7">
    <source>
        <dbReference type="EMBL" id="GAI10366.1"/>
    </source>
</evidence>
<evidence type="ECO:0000256" key="5">
    <source>
        <dbReference type="ARBA" id="ARBA00022691"/>
    </source>
</evidence>
<comment type="caution">
    <text evidence="7">The sequence shown here is derived from an EMBL/GenBank/DDBJ whole genome shotgun (WGS) entry which is preliminary data.</text>
</comment>
<dbReference type="InterPro" id="IPR012327">
    <property type="entry name" value="MeTrfase_D12"/>
</dbReference>
<accession>X1LX33</accession>
<protein>
    <recommendedName>
        <fullName evidence="2">site-specific DNA-methyltransferase (adenine-specific)</fullName>
        <ecNumber evidence="2">2.1.1.72</ecNumber>
    </recommendedName>
</protein>
<dbReference type="GO" id="GO:0003676">
    <property type="term" value="F:nucleic acid binding"/>
    <property type="evidence" value="ECO:0007669"/>
    <property type="project" value="InterPro"/>
</dbReference>
<dbReference type="GO" id="GO:0009307">
    <property type="term" value="P:DNA restriction-modification system"/>
    <property type="evidence" value="ECO:0007669"/>
    <property type="project" value="InterPro"/>
</dbReference>
<keyword evidence="5" id="KW-0949">S-adenosyl-L-methionine</keyword>
<dbReference type="PROSITE" id="PS00092">
    <property type="entry name" value="N6_MTASE"/>
    <property type="match status" value="1"/>
</dbReference>
<evidence type="ECO:0000256" key="6">
    <source>
        <dbReference type="ARBA" id="ARBA00047942"/>
    </source>
</evidence>
<evidence type="ECO:0000256" key="4">
    <source>
        <dbReference type="ARBA" id="ARBA00022679"/>
    </source>
</evidence>
<dbReference type="GO" id="GO:0009007">
    <property type="term" value="F:site-specific DNA-methyltransferase (adenine-specific) activity"/>
    <property type="evidence" value="ECO:0007669"/>
    <property type="project" value="UniProtKB-EC"/>
</dbReference>
<evidence type="ECO:0000256" key="1">
    <source>
        <dbReference type="ARBA" id="ARBA00006594"/>
    </source>
</evidence>
<dbReference type="SUPFAM" id="SSF53335">
    <property type="entry name" value="S-adenosyl-L-methionine-dependent methyltransferases"/>
    <property type="match status" value="1"/>
</dbReference>